<feature type="transmembrane region" description="Helical" evidence="5">
    <location>
        <begin position="143"/>
        <end position="160"/>
    </location>
</feature>
<dbReference type="InterPro" id="IPR037185">
    <property type="entry name" value="EmrE-like"/>
</dbReference>
<evidence type="ECO:0000256" key="1">
    <source>
        <dbReference type="ARBA" id="ARBA00004141"/>
    </source>
</evidence>
<evidence type="ECO:0000313" key="6">
    <source>
        <dbReference type="EMBL" id="KAF4691956.1"/>
    </source>
</evidence>
<dbReference type="Proteomes" id="UP000541610">
    <property type="component" value="Unassembled WGS sequence"/>
</dbReference>
<organism evidence="6 7">
    <name type="scientific">Perkinsus olseni</name>
    <name type="common">Perkinsus atlanticus</name>
    <dbReference type="NCBI Taxonomy" id="32597"/>
    <lineage>
        <taxon>Eukaryota</taxon>
        <taxon>Sar</taxon>
        <taxon>Alveolata</taxon>
        <taxon>Perkinsozoa</taxon>
        <taxon>Perkinsea</taxon>
        <taxon>Perkinsida</taxon>
        <taxon>Perkinsidae</taxon>
        <taxon>Perkinsus</taxon>
    </lineage>
</organism>
<evidence type="ECO:0000256" key="3">
    <source>
        <dbReference type="ARBA" id="ARBA00022989"/>
    </source>
</evidence>
<comment type="caution">
    <text evidence="6">The sequence shown here is derived from an EMBL/GenBank/DDBJ whole genome shotgun (WGS) entry which is preliminary data.</text>
</comment>
<dbReference type="Pfam" id="PF04142">
    <property type="entry name" value="Nuc_sug_transp"/>
    <property type="match status" value="1"/>
</dbReference>
<feature type="transmembrane region" description="Helical" evidence="5">
    <location>
        <begin position="233"/>
        <end position="251"/>
    </location>
</feature>
<feature type="transmembrane region" description="Helical" evidence="5">
    <location>
        <begin position="167"/>
        <end position="187"/>
    </location>
</feature>
<comment type="subcellular location">
    <subcellularLocation>
        <location evidence="1">Membrane</location>
        <topology evidence="1">Multi-pass membrane protein</topology>
    </subcellularLocation>
</comment>
<evidence type="ECO:0000256" key="2">
    <source>
        <dbReference type="ARBA" id="ARBA00022692"/>
    </source>
</evidence>
<protein>
    <submittedName>
        <fullName evidence="6">Uncharacterized protein</fullName>
    </submittedName>
</protein>
<dbReference type="InterPro" id="IPR007271">
    <property type="entry name" value="Nuc_sug_transpt"/>
</dbReference>
<gene>
    <name evidence="6" type="ORF">FOZ60_014443</name>
</gene>
<sequence length="499" mass="52764">MALPSSGEQPNSEEARFARGAPVAVVVLLALALCFVLALINTFIHHEQQHHQTFYGTNKYIVVTLAEVIKLTCCICVYLVTTRKATPPDGSNPGSRYGLTTVVRYTGFKEALAYCVPAVVYLIENNSIFVALDLLDSSATFQLLLNIKIVITALLFRYFLGRSLSMTQFICTVLCAVGLCIAVVASGTEEGQRNDVDNPETGGSSRWVRTMLGAGLVFTIALVSSFSNIWVEIYMWGAPLNSVAVMAAAAVTGEMPTVEALRAGLVTAVGLSVVGLATAVILNYGNNMVNAYLHAGTLICTASPIRFPRASCSTTVVFSPPTIPPFAQTAVVPQQPGGQPYDLDDDSPREVPVSARLVGSRVVSIGAAPVAPNTGKTEAVVPAVSRGSSVASWGVARSHSQQTLPSRQSVRVSASSSSFFPGSKNGGDPVDRILSSTEVKEALLKSASARGSVMRSGPRGNFARPTISSANRSFSAKALLMKVDEKAKSDALRGERSLV</sequence>
<keyword evidence="2 5" id="KW-0812">Transmembrane</keyword>
<reference evidence="6 7" key="1">
    <citation type="submission" date="2020-04" db="EMBL/GenBank/DDBJ databases">
        <title>Perkinsus olseni comparative genomics.</title>
        <authorList>
            <person name="Bogema D.R."/>
        </authorList>
    </citation>
    <scope>NUCLEOTIDE SEQUENCE [LARGE SCALE GENOMIC DNA]</scope>
    <source>
        <strain evidence="6">00978-12</strain>
    </source>
</reference>
<accession>A0A7J6P875</accession>
<proteinExistence type="predicted"/>
<keyword evidence="4 5" id="KW-0472">Membrane</keyword>
<dbReference type="EMBL" id="JABANP010000068">
    <property type="protein sequence ID" value="KAF4691956.1"/>
    <property type="molecule type" value="Genomic_DNA"/>
</dbReference>
<dbReference type="PANTHER" id="PTHR10231">
    <property type="entry name" value="NUCLEOTIDE-SUGAR TRANSMEMBRANE TRANSPORTER"/>
    <property type="match status" value="1"/>
</dbReference>
<dbReference type="SUPFAM" id="SSF103481">
    <property type="entry name" value="Multidrug resistance efflux transporter EmrE"/>
    <property type="match status" value="1"/>
</dbReference>
<feature type="transmembrane region" description="Helical" evidence="5">
    <location>
        <begin position="21"/>
        <end position="40"/>
    </location>
</feature>
<dbReference type="GO" id="GO:0015165">
    <property type="term" value="F:pyrimidine nucleotide-sugar transmembrane transporter activity"/>
    <property type="evidence" value="ECO:0007669"/>
    <property type="project" value="InterPro"/>
</dbReference>
<feature type="transmembrane region" description="Helical" evidence="5">
    <location>
        <begin position="207"/>
        <end position="226"/>
    </location>
</feature>
<feature type="transmembrane region" description="Helical" evidence="5">
    <location>
        <begin position="60"/>
        <end position="81"/>
    </location>
</feature>
<keyword evidence="3 5" id="KW-1133">Transmembrane helix</keyword>
<dbReference type="OrthoDB" id="408493at2759"/>
<evidence type="ECO:0000256" key="4">
    <source>
        <dbReference type="ARBA" id="ARBA00023136"/>
    </source>
</evidence>
<evidence type="ECO:0000256" key="5">
    <source>
        <dbReference type="SAM" id="Phobius"/>
    </source>
</evidence>
<feature type="transmembrane region" description="Helical" evidence="5">
    <location>
        <begin position="263"/>
        <end position="284"/>
    </location>
</feature>
<dbReference type="AlphaFoldDB" id="A0A7J6P875"/>
<name>A0A7J6P875_PEROL</name>
<dbReference type="GO" id="GO:0000139">
    <property type="term" value="C:Golgi membrane"/>
    <property type="evidence" value="ECO:0007669"/>
    <property type="project" value="InterPro"/>
</dbReference>
<evidence type="ECO:0000313" key="7">
    <source>
        <dbReference type="Proteomes" id="UP000541610"/>
    </source>
</evidence>